<comment type="catalytic activity">
    <reaction evidence="1">
        <text>ATP + protein L-histidine = ADP + protein N-phospho-L-histidine.</text>
        <dbReference type="EC" id="2.7.13.3"/>
    </reaction>
</comment>
<dbReference type="InterPro" id="IPR000014">
    <property type="entry name" value="PAS"/>
</dbReference>
<feature type="domain" description="PAS" evidence="15">
    <location>
        <begin position="613"/>
        <end position="656"/>
    </location>
</feature>
<dbReference type="Pfam" id="PF13426">
    <property type="entry name" value="PAS_9"/>
    <property type="match status" value="2"/>
</dbReference>
<dbReference type="Proteomes" id="UP000807825">
    <property type="component" value="Unassembled WGS sequence"/>
</dbReference>
<keyword evidence="7" id="KW-0808">Transferase</keyword>
<keyword evidence="5" id="KW-0997">Cell inner membrane</keyword>
<evidence type="ECO:0000256" key="8">
    <source>
        <dbReference type="ARBA" id="ARBA00022692"/>
    </source>
</evidence>
<comment type="subcellular location">
    <subcellularLocation>
        <location evidence="2">Cell inner membrane</location>
        <topology evidence="2">Multi-pass membrane protein</topology>
    </subcellularLocation>
</comment>
<keyword evidence="4" id="KW-1003">Cell membrane</keyword>
<feature type="domain" description="PAC" evidence="16">
    <location>
        <begin position="685"/>
        <end position="735"/>
    </location>
</feature>
<evidence type="ECO:0000259" key="17">
    <source>
        <dbReference type="PROSITE" id="PS50885"/>
    </source>
</evidence>
<dbReference type="PROSITE" id="PS50885">
    <property type="entry name" value="HAMP"/>
    <property type="match status" value="1"/>
</dbReference>
<evidence type="ECO:0000256" key="11">
    <source>
        <dbReference type="ARBA" id="ARBA00022777"/>
    </source>
</evidence>
<dbReference type="SUPFAM" id="SSF55785">
    <property type="entry name" value="PYP-like sensor domain (PAS domain)"/>
    <property type="match status" value="5"/>
</dbReference>
<dbReference type="Pfam" id="PF01590">
    <property type="entry name" value="GAF"/>
    <property type="match status" value="1"/>
</dbReference>
<dbReference type="Gene3D" id="3.30.450.20">
    <property type="entry name" value="PAS domain"/>
    <property type="match status" value="5"/>
</dbReference>
<protein>
    <recommendedName>
        <fullName evidence="3">histidine kinase</fullName>
        <ecNumber evidence="3">2.7.13.3</ecNumber>
    </recommendedName>
</protein>
<dbReference type="SMART" id="SM00086">
    <property type="entry name" value="PAC"/>
    <property type="match status" value="5"/>
</dbReference>
<gene>
    <name evidence="18" type="ORF">HY912_11820</name>
</gene>
<dbReference type="InterPro" id="IPR013656">
    <property type="entry name" value="PAS_4"/>
</dbReference>
<proteinExistence type="predicted"/>
<dbReference type="Gene3D" id="2.10.70.100">
    <property type="match status" value="1"/>
</dbReference>
<dbReference type="Pfam" id="PF08448">
    <property type="entry name" value="PAS_4"/>
    <property type="match status" value="1"/>
</dbReference>
<dbReference type="SUPFAM" id="SSF158472">
    <property type="entry name" value="HAMP domain-like"/>
    <property type="match status" value="1"/>
</dbReference>
<feature type="domain" description="PAS" evidence="15">
    <location>
        <begin position="245"/>
        <end position="315"/>
    </location>
</feature>
<evidence type="ECO:0000256" key="4">
    <source>
        <dbReference type="ARBA" id="ARBA00022475"/>
    </source>
</evidence>
<evidence type="ECO:0000256" key="14">
    <source>
        <dbReference type="SAM" id="Phobius"/>
    </source>
</evidence>
<evidence type="ECO:0000313" key="19">
    <source>
        <dbReference type="Proteomes" id="UP000807825"/>
    </source>
</evidence>
<evidence type="ECO:0000256" key="2">
    <source>
        <dbReference type="ARBA" id="ARBA00004429"/>
    </source>
</evidence>
<feature type="non-terminal residue" evidence="18">
    <location>
        <position position="1076"/>
    </location>
</feature>
<keyword evidence="9" id="KW-0677">Repeat</keyword>
<name>A0A9D6V2D8_9BACT</name>
<feature type="domain" description="PAS" evidence="15">
    <location>
        <begin position="371"/>
        <end position="414"/>
    </location>
</feature>
<comment type="caution">
    <text evidence="18">The sequence shown here is derived from an EMBL/GenBank/DDBJ whole genome shotgun (WGS) entry which is preliminary data.</text>
</comment>
<keyword evidence="8 14" id="KW-0812">Transmembrane</keyword>
<dbReference type="InterPro" id="IPR001610">
    <property type="entry name" value="PAC"/>
</dbReference>
<dbReference type="GO" id="GO:0004673">
    <property type="term" value="F:protein histidine kinase activity"/>
    <property type="evidence" value="ECO:0007669"/>
    <property type="project" value="UniProtKB-EC"/>
</dbReference>
<dbReference type="GO" id="GO:0007165">
    <property type="term" value="P:signal transduction"/>
    <property type="evidence" value="ECO:0007669"/>
    <property type="project" value="InterPro"/>
</dbReference>
<feature type="domain" description="PAC" evidence="16">
    <location>
        <begin position="318"/>
        <end position="370"/>
    </location>
</feature>
<dbReference type="InterPro" id="IPR000700">
    <property type="entry name" value="PAS-assoc_C"/>
</dbReference>
<dbReference type="Gene3D" id="6.10.340.10">
    <property type="match status" value="1"/>
</dbReference>
<keyword evidence="10" id="KW-0547">Nucleotide-binding</keyword>
<dbReference type="Pfam" id="PF00672">
    <property type="entry name" value="HAMP"/>
    <property type="match status" value="1"/>
</dbReference>
<dbReference type="Pfam" id="PF08447">
    <property type="entry name" value="PAS_3"/>
    <property type="match status" value="2"/>
</dbReference>
<sequence>MSLRTKLFLPLGLSVVLLASYVYGFWIPRLLGDADNDFQRSTERHLESVAEGLVPLILGNDLDAIYANLDALLRKNGDWWNIRLFDREGRSLYPIDDSLNAKSDKTEDLRTLVHEISYLGVKLGSVELQADFAQRLNDIRKRCLTLVYTFLAAMLLFFLFTGLLLDRVVRRPIKALADASERLVAGEFEMPLPKPDNGEVGTLLKSFANMREAIRTNSQRLLEGNKQLRREIAERSKVEKALRESERRFRIMADSSPMMLWVSGTDALCTFFNKRWLEFRGRTLEQEEGNGWAEGVHPEDFDRCLETYMSAFERREEFSMEYRLQRFDGEFRWIWDIGVPRFSSDGEFSGYIGSCIDVTERKLAEEAKVRSERIYRQMFEGSRAVKMLIDPETSELIDANPAAEHFYGYAAEDLKRMKISDINILPPEQIFSEMARAKALNKLHFFFKHRLASGEIRDVEVHSSPLDFGDKLILYSIIHDVTERKKAEESADRANRDWERTFNAISDMVMVLDDQYKIIRANKATADAYGMSEQELVGRLCFEIAHGENDPPAFCPHSLLLKDGKEHSIEAWEPRLGCTLDTRVSPVLDDSGAIIGAVHVARDVSERKRAERSISLMNFALDNVREAAFLVDENARFLYVNEEACRVLGYSRAELLTLGVPDIDPDLPLERWAAHWNDLKTYPSLTFETRHKARDGHTLPVEISANYFEYDGQGYNLGLVRDITERKQAEQDRLNHLRFFESMDRVNRAIQTTDDLEQMMRDALEAVFSIFDCDRAWLFYPCDPDAPSFRVPMEITKPEYPGAKIFNVDIPMPEDMAQNLREALESVGPVTYTAGTEKPINKVSADQFGVKSMMMVALYPKSGKPWAFGLHQCSYTRVWTQEDERLFQEIGRRLADALTSFLAYSSLQESEEKLSAAARIAHVGYWERDYSAESITLSEEACKIFGLPQNFRFPKLPEWHERWKILIHPDDRQKTTQAFADAMRGGPVYDIEYRVVWPNGDVRAVHSHGEVTRDESGRPRRVLGTMQDVTERKQQENEALSKELLALKDKTALQMAAAEELKQLKQASGKLAGEKA</sequence>
<dbReference type="InterPro" id="IPR035965">
    <property type="entry name" value="PAS-like_dom_sf"/>
</dbReference>
<evidence type="ECO:0000256" key="5">
    <source>
        <dbReference type="ARBA" id="ARBA00022519"/>
    </source>
</evidence>
<dbReference type="PANTHER" id="PTHR43304">
    <property type="entry name" value="PHYTOCHROME-LIKE PROTEIN CPH1"/>
    <property type="match status" value="1"/>
</dbReference>
<dbReference type="GO" id="GO:0005886">
    <property type="term" value="C:plasma membrane"/>
    <property type="evidence" value="ECO:0007669"/>
    <property type="project" value="UniProtKB-SubCell"/>
</dbReference>
<evidence type="ECO:0000256" key="7">
    <source>
        <dbReference type="ARBA" id="ARBA00022679"/>
    </source>
</evidence>
<dbReference type="FunFam" id="3.30.450.20:FF:000099">
    <property type="entry name" value="Sensory box sensor histidine kinase"/>
    <property type="match status" value="1"/>
</dbReference>
<keyword evidence="13 14" id="KW-0472">Membrane</keyword>
<evidence type="ECO:0000256" key="12">
    <source>
        <dbReference type="ARBA" id="ARBA00022989"/>
    </source>
</evidence>
<feature type="domain" description="PAS" evidence="15">
    <location>
        <begin position="494"/>
        <end position="549"/>
    </location>
</feature>
<evidence type="ECO:0000259" key="16">
    <source>
        <dbReference type="PROSITE" id="PS50113"/>
    </source>
</evidence>
<dbReference type="InterPro" id="IPR003660">
    <property type="entry name" value="HAMP_dom"/>
</dbReference>
<dbReference type="NCBIfam" id="TIGR00229">
    <property type="entry name" value="sensory_box"/>
    <property type="match status" value="5"/>
</dbReference>
<dbReference type="EC" id="2.7.13.3" evidence="3"/>
<dbReference type="InterPro" id="IPR013655">
    <property type="entry name" value="PAS_fold_3"/>
</dbReference>
<dbReference type="InterPro" id="IPR003018">
    <property type="entry name" value="GAF"/>
</dbReference>
<dbReference type="SMART" id="SM00304">
    <property type="entry name" value="HAMP"/>
    <property type="match status" value="1"/>
</dbReference>
<dbReference type="PROSITE" id="PS50113">
    <property type="entry name" value="PAC"/>
    <property type="match status" value="4"/>
</dbReference>
<evidence type="ECO:0000256" key="13">
    <source>
        <dbReference type="ARBA" id="ARBA00023136"/>
    </source>
</evidence>
<keyword evidence="12 14" id="KW-1133">Transmembrane helix</keyword>
<dbReference type="PROSITE" id="PS50112">
    <property type="entry name" value="PAS"/>
    <property type="match status" value="4"/>
</dbReference>
<feature type="transmembrane region" description="Helical" evidence="14">
    <location>
        <begin position="146"/>
        <end position="165"/>
    </location>
</feature>
<dbReference type="AlphaFoldDB" id="A0A9D6V2D8"/>
<evidence type="ECO:0000313" key="18">
    <source>
        <dbReference type="EMBL" id="MBI5250172.1"/>
    </source>
</evidence>
<dbReference type="EMBL" id="JACRDE010000313">
    <property type="protein sequence ID" value="MBI5250172.1"/>
    <property type="molecule type" value="Genomic_DNA"/>
</dbReference>
<feature type="domain" description="PAC" evidence="16">
    <location>
        <begin position="553"/>
        <end position="616"/>
    </location>
</feature>
<keyword evidence="11" id="KW-0418">Kinase</keyword>
<feature type="domain" description="PAC" evidence="16">
    <location>
        <begin position="989"/>
        <end position="1041"/>
    </location>
</feature>
<dbReference type="Gene3D" id="3.30.450.40">
    <property type="match status" value="1"/>
</dbReference>
<dbReference type="InterPro" id="IPR029016">
    <property type="entry name" value="GAF-like_dom_sf"/>
</dbReference>
<dbReference type="CDD" id="cd00130">
    <property type="entry name" value="PAS"/>
    <property type="match status" value="4"/>
</dbReference>
<dbReference type="SMART" id="SM00091">
    <property type="entry name" value="PAS"/>
    <property type="match status" value="5"/>
</dbReference>
<dbReference type="SUPFAM" id="SSF55781">
    <property type="entry name" value="GAF domain-like"/>
    <property type="match status" value="1"/>
</dbReference>
<dbReference type="GO" id="GO:0000166">
    <property type="term" value="F:nucleotide binding"/>
    <property type="evidence" value="ECO:0007669"/>
    <property type="project" value="UniProtKB-KW"/>
</dbReference>
<evidence type="ECO:0000259" key="15">
    <source>
        <dbReference type="PROSITE" id="PS50112"/>
    </source>
</evidence>
<dbReference type="PANTHER" id="PTHR43304:SF1">
    <property type="entry name" value="PAC DOMAIN-CONTAINING PROTEIN"/>
    <property type="match status" value="1"/>
</dbReference>
<dbReference type="InterPro" id="IPR052162">
    <property type="entry name" value="Sensor_kinase/Photoreceptor"/>
</dbReference>
<keyword evidence="6" id="KW-0597">Phosphoprotein</keyword>
<evidence type="ECO:0000256" key="10">
    <source>
        <dbReference type="ARBA" id="ARBA00022741"/>
    </source>
</evidence>
<dbReference type="CDD" id="cd06225">
    <property type="entry name" value="HAMP"/>
    <property type="match status" value="1"/>
</dbReference>
<reference evidence="18" key="1">
    <citation type="submission" date="2020-07" db="EMBL/GenBank/DDBJ databases">
        <title>Huge and variable diversity of episymbiotic CPR bacteria and DPANN archaea in groundwater ecosystems.</title>
        <authorList>
            <person name="He C.Y."/>
            <person name="Keren R."/>
            <person name="Whittaker M."/>
            <person name="Farag I.F."/>
            <person name="Doudna J."/>
            <person name="Cate J.H.D."/>
            <person name="Banfield J.F."/>
        </authorList>
    </citation>
    <scope>NUCLEOTIDE SEQUENCE</scope>
    <source>
        <strain evidence="18">NC_groundwater_1664_Pr3_B-0.1um_52_9</strain>
    </source>
</reference>
<evidence type="ECO:0000256" key="1">
    <source>
        <dbReference type="ARBA" id="ARBA00000085"/>
    </source>
</evidence>
<accession>A0A9D6V2D8</accession>
<evidence type="ECO:0000256" key="6">
    <source>
        <dbReference type="ARBA" id="ARBA00022553"/>
    </source>
</evidence>
<evidence type="ECO:0000256" key="3">
    <source>
        <dbReference type="ARBA" id="ARBA00012438"/>
    </source>
</evidence>
<organism evidence="18 19">
    <name type="scientific">Desulfomonile tiedjei</name>
    <dbReference type="NCBI Taxonomy" id="2358"/>
    <lineage>
        <taxon>Bacteria</taxon>
        <taxon>Pseudomonadati</taxon>
        <taxon>Thermodesulfobacteriota</taxon>
        <taxon>Desulfomonilia</taxon>
        <taxon>Desulfomonilales</taxon>
        <taxon>Desulfomonilaceae</taxon>
        <taxon>Desulfomonile</taxon>
    </lineage>
</organism>
<dbReference type="FunFam" id="2.10.70.100:FF:000001">
    <property type="entry name" value="Sensory transduction histidine kinase"/>
    <property type="match status" value="1"/>
</dbReference>
<evidence type="ECO:0000256" key="9">
    <source>
        <dbReference type="ARBA" id="ARBA00022737"/>
    </source>
</evidence>
<feature type="domain" description="HAMP" evidence="17">
    <location>
        <begin position="167"/>
        <end position="219"/>
    </location>
</feature>